<evidence type="ECO:0000313" key="4">
    <source>
        <dbReference type="Proteomes" id="UP000092484"/>
    </source>
</evidence>
<dbReference type="EMBL" id="LZYB01000001">
    <property type="protein sequence ID" value="OBV12093.1"/>
    <property type="molecule type" value="Genomic_DNA"/>
</dbReference>
<dbReference type="PANTHER" id="PTHR30204:SF15">
    <property type="entry name" value="BLL5018 PROTEIN"/>
    <property type="match status" value="1"/>
</dbReference>
<comment type="caution">
    <text evidence="3">The sequence shown here is derived from an EMBL/GenBank/DDBJ whole genome shotgun (WGS) entry which is preliminary data.</text>
</comment>
<gene>
    <name evidence="3" type="ORF">I603_0224</name>
</gene>
<dbReference type="RefSeq" id="WP_068861981.1">
    <property type="nucleotide sequence ID" value="NZ_LZYB01000001.1"/>
</dbReference>
<dbReference type="STRING" id="1300349.I603_0224"/>
<feature type="domain" description="HTH merR-type" evidence="2">
    <location>
        <begin position="15"/>
        <end position="83"/>
    </location>
</feature>
<dbReference type="CDD" id="cd04765">
    <property type="entry name" value="HTH_MlrA-like_sg2"/>
    <property type="match status" value="1"/>
</dbReference>
<organism evidence="3 4">
    <name type="scientific">Erythrobacter dokdonensis DSW-74</name>
    <dbReference type="NCBI Taxonomy" id="1300349"/>
    <lineage>
        <taxon>Bacteria</taxon>
        <taxon>Pseudomonadati</taxon>
        <taxon>Pseudomonadota</taxon>
        <taxon>Alphaproteobacteria</taxon>
        <taxon>Sphingomonadales</taxon>
        <taxon>Erythrobacteraceae</taxon>
        <taxon>Erythrobacter/Porphyrobacter group</taxon>
        <taxon>Erythrobacter</taxon>
    </lineage>
</organism>
<protein>
    <submittedName>
        <fullName evidence="3">Putative transcriptional regulator</fullName>
    </submittedName>
</protein>
<dbReference type="InterPro" id="IPR047057">
    <property type="entry name" value="MerR_fam"/>
</dbReference>
<evidence type="ECO:0000256" key="1">
    <source>
        <dbReference type="ARBA" id="ARBA00023125"/>
    </source>
</evidence>
<dbReference type="AlphaFoldDB" id="A0A1A7BHR3"/>
<evidence type="ECO:0000313" key="3">
    <source>
        <dbReference type="EMBL" id="OBV12093.1"/>
    </source>
</evidence>
<keyword evidence="4" id="KW-1185">Reference proteome</keyword>
<reference evidence="3 4" key="1">
    <citation type="submission" date="2016-06" db="EMBL/GenBank/DDBJ databases">
        <title>Genome sequence of Porphyrobacter dokdonensis DSW-74.</title>
        <authorList>
            <person name="Kim J.F."/>
            <person name="Song J.Y."/>
        </authorList>
    </citation>
    <scope>NUCLEOTIDE SEQUENCE [LARGE SCALE GENOMIC DNA]</scope>
    <source>
        <strain evidence="3 4">DSW-74</strain>
    </source>
</reference>
<dbReference type="InterPro" id="IPR009061">
    <property type="entry name" value="DNA-bd_dom_put_sf"/>
</dbReference>
<dbReference type="SUPFAM" id="SSF46955">
    <property type="entry name" value="Putative DNA-binding domain"/>
    <property type="match status" value="1"/>
</dbReference>
<sequence>MAEFGDGKDEGALRTIGEVSEALGIKPHVLRYWEQQFPLLKPLKRSGGRRYYRPSDVAMVETIDRLVNREGYTLKGAEAVLRVSAKSVFDRRTQDRRAGDRRADVEGDAAPGVRLMVTEAPEMAETLEALKAIRSKLATALEG</sequence>
<dbReference type="Gene3D" id="1.10.1660.10">
    <property type="match status" value="1"/>
</dbReference>
<dbReference type="PATRIC" id="fig|1300349.4.peg.222"/>
<dbReference type="GO" id="GO:0003700">
    <property type="term" value="F:DNA-binding transcription factor activity"/>
    <property type="evidence" value="ECO:0007669"/>
    <property type="project" value="InterPro"/>
</dbReference>
<dbReference type="PANTHER" id="PTHR30204">
    <property type="entry name" value="REDOX-CYCLING DRUG-SENSING TRANSCRIPTIONAL ACTIVATOR SOXR"/>
    <property type="match status" value="1"/>
</dbReference>
<name>A0A1A7BHR3_9SPHN</name>
<evidence type="ECO:0000259" key="2">
    <source>
        <dbReference type="PROSITE" id="PS50937"/>
    </source>
</evidence>
<dbReference type="InterPro" id="IPR000551">
    <property type="entry name" value="MerR-type_HTH_dom"/>
</dbReference>
<proteinExistence type="predicted"/>
<dbReference type="GO" id="GO:0003677">
    <property type="term" value="F:DNA binding"/>
    <property type="evidence" value="ECO:0007669"/>
    <property type="project" value="UniProtKB-KW"/>
</dbReference>
<keyword evidence="1" id="KW-0238">DNA-binding</keyword>
<accession>A0A1A7BHR3</accession>
<dbReference type="Pfam" id="PF13411">
    <property type="entry name" value="MerR_1"/>
    <property type="match status" value="1"/>
</dbReference>
<dbReference type="SMART" id="SM00422">
    <property type="entry name" value="HTH_MERR"/>
    <property type="match status" value="1"/>
</dbReference>
<dbReference type="PROSITE" id="PS50937">
    <property type="entry name" value="HTH_MERR_2"/>
    <property type="match status" value="1"/>
</dbReference>
<dbReference type="Proteomes" id="UP000092484">
    <property type="component" value="Unassembled WGS sequence"/>
</dbReference>